<dbReference type="PROSITE" id="PS51819">
    <property type="entry name" value="VOC"/>
    <property type="match status" value="2"/>
</dbReference>
<evidence type="ECO:0000259" key="1">
    <source>
        <dbReference type="PROSITE" id="PS51819"/>
    </source>
</evidence>
<dbReference type="Gene3D" id="3.10.180.10">
    <property type="entry name" value="2,3-Dihydroxybiphenyl 1,2-Dioxygenase, domain 1"/>
    <property type="match status" value="2"/>
</dbReference>
<comment type="caution">
    <text evidence="2">The sequence shown here is derived from an EMBL/GenBank/DDBJ whole genome shotgun (WGS) entry which is preliminary data.</text>
</comment>
<sequence>MNATFAPGEPVWVELSCTDPAAAEAFYADLLGWEVRHEQLGDSVYRMCSLDGRDVAGISEAGMHGGRPHGWITYFAVDDIEQATRTARSLGGEVLTPPRHLPAAGHGASVLDPHGAVLGLYQGVARAGVEALNGRGALCWNELDTGEPEQSLAFYGALFGFASQLHTSATGRPYRVLTIEDRPVAGLLELESTWPNLLPSKWITYFGVDSLEQAVDRAVALGGTAGRGPLASPYGRLHLVRDSGGHSLCLIELEADLRPAHPSTKPTVTR</sequence>
<protein>
    <submittedName>
        <fullName evidence="2">VOC family protein</fullName>
    </submittedName>
</protein>
<feature type="domain" description="VOC" evidence="1">
    <location>
        <begin position="9"/>
        <end position="123"/>
    </location>
</feature>
<keyword evidence="3" id="KW-1185">Reference proteome</keyword>
<dbReference type="InterPro" id="IPR004360">
    <property type="entry name" value="Glyas_Fos-R_dOase_dom"/>
</dbReference>
<evidence type="ECO:0000313" key="2">
    <source>
        <dbReference type="EMBL" id="MBM9461175.1"/>
    </source>
</evidence>
<gene>
    <name evidence="2" type="ORF">JK386_14835</name>
</gene>
<evidence type="ECO:0000313" key="3">
    <source>
        <dbReference type="Proteomes" id="UP000663791"/>
    </source>
</evidence>
<accession>A0A938YB84</accession>
<feature type="domain" description="VOC" evidence="1">
    <location>
        <begin position="137"/>
        <end position="253"/>
    </location>
</feature>
<proteinExistence type="predicted"/>
<dbReference type="InterPro" id="IPR029068">
    <property type="entry name" value="Glyas_Bleomycin-R_OHBP_Dase"/>
</dbReference>
<dbReference type="InterPro" id="IPR052164">
    <property type="entry name" value="Anthracycline_SecMetBiosynth"/>
</dbReference>
<dbReference type="Pfam" id="PF00903">
    <property type="entry name" value="Glyoxalase"/>
    <property type="match status" value="2"/>
</dbReference>
<dbReference type="CDD" id="cd07247">
    <property type="entry name" value="SgaA_N_like"/>
    <property type="match status" value="2"/>
</dbReference>
<dbReference type="PANTHER" id="PTHR33993:SF14">
    <property type="entry name" value="GB|AAF24581.1"/>
    <property type="match status" value="1"/>
</dbReference>
<reference evidence="2" key="1">
    <citation type="submission" date="2021-01" db="EMBL/GenBank/DDBJ databases">
        <title>Novel species in genus Nocardioides.</title>
        <authorList>
            <person name="Zhang G."/>
        </authorList>
    </citation>
    <scope>NUCLEOTIDE SEQUENCE</scope>
    <source>
        <strain evidence="2">Zg-536</strain>
    </source>
</reference>
<dbReference type="PANTHER" id="PTHR33993">
    <property type="entry name" value="GLYOXALASE-RELATED"/>
    <property type="match status" value="1"/>
</dbReference>
<name>A0A938YB84_9ACTN</name>
<dbReference type="EMBL" id="JAERTX010000014">
    <property type="protein sequence ID" value="MBM9461175.1"/>
    <property type="molecule type" value="Genomic_DNA"/>
</dbReference>
<dbReference type="AlphaFoldDB" id="A0A938YB84"/>
<organism evidence="2 3">
    <name type="scientific">Nocardioides faecalis</name>
    <dbReference type="NCBI Taxonomy" id="2803858"/>
    <lineage>
        <taxon>Bacteria</taxon>
        <taxon>Bacillati</taxon>
        <taxon>Actinomycetota</taxon>
        <taxon>Actinomycetes</taxon>
        <taxon>Propionibacteriales</taxon>
        <taxon>Nocardioidaceae</taxon>
        <taxon>Nocardioides</taxon>
    </lineage>
</organism>
<dbReference type="RefSeq" id="WP_205292492.1">
    <property type="nucleotide sequence ID" value="NZ_CP074406.1"/>
</dbReference>
<dbReference type="SUPFAM" id="SSF54593">
    <property type="entry name" value="Glyoxalase/Bleomycin resistance protein/Dihydroxybiphenyl dioxygenase"/>
    <property type="match status" value="2"/>
</dbReference>
<dbReference type="InterPro" id="IPR037523">
    <property type="entry name" value="VOC_core"/>
</dbReference>
<dbReference type="Proteomes" id="UP000663791">
    <property type="component" value="Unassembled WGS sequence"/>
</dbReference>